<keyword evidence="1" id="KW-0732">Signal</keyword>
<accession>W4L7T0</accession>
<dbReference type="PROSITE" id="PS51257">
    <property type="entry name" value="PROKAR_LIPOPROTEIN"/>
    <property type="match status" value="1"/>
</dbReference>
<feature type="signal peptide" evidence="1">
    <location>
        <begin position="1"/>
        <end position="30"/>
    </location>
</feature>
<dbReference type="Proteomes" id="UP000019141">
    <property type="component" value="Unassembled WGS sequence"/>
</dbReference>
<comment type="caution">
    <text evidence="2">The sequence shown here is derived from an EMBL/GenBank/DDBJ whole genome shotgun (WGS) entry which is preliminary data.</text>
</comment>
<feature type="non-terminal residue" evidence="2">
    <location>
        <position position="69"/>
    </location>
</feature>
<evidence type="ECO:0000256" key="1">
    <source>
        <dbReference type="SAM" id="SignalP"/>
    </source>
</evidence>
<proteinExistence type="predicted"/>
<keyword evidence="3" id="KW-1185">Reference proteome</keyword>
<gene>
    <name evidence="2" type="ORF">ETSY1_36325</name>
</gene>
<evidence type="ECO:0000313" key="3">
    <source>
        <dbReference type="Proteomes" id="UP000019141"/>
    </source>
</evidence>
<sequence length="69" mass="7163">MLNKIQGKWLVLSGLVLVIGAALFVFGACASTDAQSDTTVMAKAKINPCNPCAAKNPCNPCNPCKAKNP</sequence>
<reference evidence="2 3" key="1">
    <citation type="journal article" date="2014" name="Nature">
        <title>An environmental bacterial taxon with a large and distinct metabolic repertoire.</title>
        <authorList>
            <person name="Wilson M.C."/>
            <person name="Mori T."/>
            <person name="Ruckert C."/>
            <person name="Uria A.R."/>
            <person name="Helf M.J."/>
            <person name="Takada K."/>
            <person name="Gernert C."/>
            <person name="Steffens U.A."/>
            <person name="Heycke N."/>
            <person name="Schmitt S."/>
            <person name="Rinke C."/>
            <person name="Helfrich E.J."/>
            <person name="Brachmann A.O."/>
            <person name="Gurgui C."/>
            <person name="Wakimoto T."/>
            <person name="Kracht M."/>
            <person name="Crusemann M."/>
            <person name="Hentschel U."/>
            <person name="Abe I."/>
            <person name="Matsunaga S."/>
            <person name="Kalinowski J."/>
            <person name="Takeyama H."/>
            <person name="Piel J."/>
        </authorList>
    </citation>
    <scope>NUCLEOTIDE SEQUENCE [LARGE SCALE GENOMIC DNA]</scope>
    <source>
        <strain evidence="3">TSY1</strain>
    </source>
</reference>
<feature type="chain" id="PRO_5004844452" evidence="1">
    <location>
        <begin position="31"/>
        <end position="69"/>
    </location>
</feature>
<evidence type="ECO:0000313" key="2">
    <source>
        <dbReference type="EMBL" id="ETW94097.1"/>
    </source>
</evidence>
<organism evidence="2 3">
    <name type="scientific">Entotheonella factor</name>
    <dbReference type="NCBI Taxonomy" id="1429438"/>
    <lineage>
        <taxon>Bacteria</taxon>
        <taxon>Pseudomonadati</taxon>
        <taxon>Nitrospinota/Tectimicrobiota group</taxon>
        <taxon>Candidatus Tectimicrobiota</taxon>
        <taxon>Candidatus Entotheonellia</taxon>
        <taxon>Candidatus Entotheonellales</taxon>
        <taxon>Candidatus Entotheonellaceae</taxon>
        <taxon>Candidatus Entotheonella</taxon>
    </lineage>
</organism>
<protein>
    <submittedName>
        <fullName evidence="2">Uncharacterized protein</fullName>
    </submittedName>
</protein>
<dbReference type="HOGENOM" id="CLU_2799752_0_0_7"/>
<name>W4L7T0_ENTF1</name>
<dbReference type="AlphaFoldDB" id="W4L7T0"/>
<dbReference type="EMBL" id="AZHW01001120">
    <property type="protein sequence ID" value="ETW94097.1"/>
    <property type="molecule type" value="Genomic_DNA"/>
</dbReference>